<comment type="caution">
    <text evidence="2">The sequence shown here is derived from an EMBL/GenBank/DDBJ whole genome shotgun (WGS) entry which is preliminary data.</text>
</comment>
<dbReference type="AlphaFoldDB" id="A0A2P5KA08"/>
<name>A0A2P5KA08_9BURK</name>
<gene>
    <name evidence="2" type="ORF">B0O95_10776</name>
</gene>
<keyword evidence="3" id="KW-1185">Reference proteome</keyword>
<dbReference type="RefSeq" id="WP_104077539.1">
    <property type="nucleotide sequence ID" value="NZ_CP062178.1"/>
</dbReference>
<feature type="region of interest" description="Disordered" evidence="1">
    <location>
        <begin position="181"/>
        <end position="209"/>
    </location>
</feature>
<dbReference type="EMBL" id="PRDW01000007">
    <property type="protein sequence ID" value="PPB83560.1"/>
    <property type="molecule type" value="Genomic_DNA"/>
</dbReference>
<sequence length="209" mass="23135">MYALDTNVARQADERIVRITDIGKYVGIFTRAEDVTSAKGTCGIDFAFETPERLSANFTLWTMKAQGEPLFGYKQLQALMACLHIKSITPSHAIVKKWDRETNSVQEFDAEVFKDLMNKQVGILFETEDYLKKDGSIGTKVVPAAFFEASSGLMAGEILDKKVEPTQLSKMIQALRHRPLKRVAGQASQPGGPIPDANSSSDMDDDIPF</sequence>
<protein>
    <submittedName>
        <fullName evidence="2">Uncharacterized protein</fullName>
    </submittedName>
</protein>
<evidence type="ECO:0000313" key="3">
    <source>
        <dbReference type="Proteomes" id="UP000243096"/>
    </source>
</evidence>
<reference evidence="2 3" key="1">
    <citation type="submission" date="2018-01" db="EMBL/GenBank/DDBJ databases">
        <title>Genomic Encyclopedia of Type Strains, Phase III (KMG-III): the genomes of soil and plant-associated and newly described type strains.</title>
        <authorList>
            <person name="Whitman W."/>
        </authorList>
    </citation>
    <scope>NUCLEOTIDE SEQUENCE [LARGE SCALE GENOMIC DNA]</scope>
    <source>
        <strain evidence="2 3">HKI456</strain>
    </source>
</reference>
<proteinExistence type="predicted"/>
<evidence type="ECO:0000256" key="1">
    <source>
        <dbReference type="SAM" id="MobiDB-lite"/>
    </source>
</evidence>
<dbReference type="OrthoDB" id="8612860at2"/>
<evidence type="ECO:0000313" key="2">
    <source>
        <dbReference type="EMBL" id="PPB83560.1"/>
    </source>
</evidence>
<dbReference type="Proteomes" id="UP000243096">
    <property type="component" value="Unassembled WGS sequence"/>
</dbReference>
<organism evidence="2 3">
    <name type="scientific">Mycetohabitans endofungorum</name>
    <dbReference type="NCBI Taxonomy" id="417203"/>
    <lineage>
        <taxon>Bacteria</taxon>
        <taxon>Pseudomonadati</taxon>
        <taxon>Pseudomonadota</taxon>
        <taxon>Betaproteobacteria</taxon>
        <taxon>Burkholderiales</taxon>
        <taxon>Burkholderiaceae</taxon>
        <taxon>Mycetohabitans</taxon>
    </lineage>
</organism>
<accession>A0A2P5KA08</accession>